<evidence type="ECO:0000313" key="1">
    <source>
        <dbReference type="EMBL" id="CAG9803260.1"/>
    </source>
</evidence>
<sequence>MKLIVLTRMVAGITANTEQNIAPLVPLSGPSPLQLSNEPHMSIVASENAG</sequence>
<protein>
    <submittedName>
        <fullName evidence="1">Uncharacterized protein</fullName>
    </submittedName>
</protein>
<evidence type="ECO:0000313" key="2">
    <source>
        <dbReference type="Proteomes" id="UP001153620"/>
    </source>
</evidence>
<organism evidence="1 2">
    <name type="scientific">Chironomus riparius</name>
    <dbReference type="NCBI Taxonomy" id="315576"/>
    <lineage>
        <taxon>Eukaryota</taxon>
        <taxon>Metazoa</taxon>
        <taxon>Ecdysozoa</taxon>
        <taxon>Arthropoda</taxon>
        <taxon>Hexapoda</taxon>
        <taxon>Insecta</taxon>
        <taxon>Pterygota</taxon>
        <taxon>Neoptera</taxon>
        <taxon>Endopterygota</taxon>
        <taxon>Diptera</taxon>
        <taxon>Nematocera</taxon>
        <taxon>Chironomoidea</taxon>
        <taxon>Chironomidae</taxon>
        <taxon>Chironominae</taxon>
        <taxon>Chironomus</taxon>
    </lineage>
</organism>
<accession>A0A9N9WP26</accession>
<reference evidence="1" key="2">
    <citation type="submission" date="2022-10" db="EMBL/GenBank/DDBJ databases">
        <authorList>
            <consortium name="ENA_rothamsted_submissions"/>
            <consortium name="culmorum"/>
            <person name="King R."/>
        </authorList>
    </citation>
    <scope>NUCLEOTIDE SEQUENCE</scope>
</reference>
<keyword evidence="2" id="KW-1185">Reference proteome</keyword>
<dbReference type="Proteomes" id="UP001153620">
    <property type="component" value="Chromosome 2"/>
</dbReference>
<dbReference type="AlphaFoldDB" id="A0A9N9WP26"/>
<gene>
    <name evidence="1" type="ORF">CHIRRI_LOCUS6161</name>
</gene>
<reference evidence="1" key="1">
    <citation type="submission" date="2022-01" db="EMBL/GenBank/DDBJ databases">
        <authorList>
            <person name="King R."/>
        </authorList>
    </citation>
    <scope>NUCLEOTIDE SEQUENCE</scope>
</reference>
<name>A0A9N9WP26_9DIPT</name>
<proteinExistence type="predicted"/>
<dbReference type="EMBL" id="OU895878">
    <property type="protein sequence ID" value="CAG9803260.1"/>
    <property type="molecule type" value="Genomic_DNA"/>
</dbReference>